<name>C0E2H3_9CORY</name>
<evidence type="ECO:0000313" key="2">
    <source>
        <dbReference type="Proteomes" id="UP000006247"/>
    </source>
</evidence>
<reference evidence="1 2" key="1">
    <citation type="submission" date="2009-01" db="EMBL/GenBank/DDBJ databases">
        <authorList>
            <person name="Fulton L."/>
            <person name="Clifton S."/>
            <person name="Chinwalla A.T."/>
            <person name="Mitreva M."/>
            <person name="Sodergren E."/>
            <person name="Weinstock G."/>
            <person name="Clifton S."/>
            <person name="Dooling D.J."/>
            <person name="Fulton B."/>
            <person name="Minx P."/>
            <person name="Pepin K.H."/>
            <person name="Johnson M."/>
            <person name="Bhonagiri V."/>
            <person name="Nash W.E."/>
            <person name="Mardis E.R."/>
            <person name="Wilson R.K."/>
        </authorList>
    </citation>
    <scope>NUCLEOTIDE SEQUENCE [LARGE SCALE GENOMIC DNA]</scope>
    <source>
        <strain evidence="1 2">ATCC 33806</strain>
    </source>
</reference>
<dbReference type="AlphaFoldDB" id="C0E2H3"/>
<dbReference type="Proteomes" id="UP000006247">
    <property type="component" value="Unassembled WGS sequence"/>
</dbReference>
<gene>
    <name evidence="1" type="ORF">CORMATOL_01178</name>
</gene>
<sequence>MLVLRGLPIIPSPLVETGKPPAPVGVMPAATVAPARAVALTIVLINAPIIEAGAALTNQISALLVLVGRALVKDVGLRRP</sequence>
<protein>
    <submittedName>
        <fullName evidence="1">Uncharacterized protein</fullName>
    </submittedName>
</protein>
<proteinExistence type="predicted"/>
<dbReference type="EMBL" id="ACEB01000019">
    <property type="protein sequence ID" value="EEG27282.1"/>
    <property type="molecule type" value="Genomic_DNA"/>
</dbReference>
<comment type="caution">
    <text evidence="1">The sequence shown here is derived from an EMBL/GenBank/DDBJ whole genome shotgun (WGS) entry which is preliminary data.</text>
</comment>
<evidence type="ECO:0000313" key="1">
    <source>
        <dbReference type="EMBL" id="EEG27282.1"/>
    </source>
</evidence>
<organism evidence="1 2">
    <name type="scientific">Corynebacterium matruchotii ATCC 33806</name>
    <dbReference type="NCBI Taxonomy" id="566549"/>
    <lineage>
        <taxon>Bacteria</taxon>
        <taxon>Bacillati</taxon>
        <taxon>Actinomycetota</taxon>
        <taxon>Actinomycetes</taxon>
        <taxon>Mycobacteriales</taxon>
        <taxon>Corynebacteriaceae</taxon>
        <taxon>Corynebacterium</taxon>
    </lineage>
</organism>
<dbReference type="HOGENOM" id="CLU_2583784_0_0_11"/>
<accession>C0E2H3</accession>